<evidence type="ECO:0008006" key="3">
    <source>
        <dbReference type="Google" id="ProtNLM"/>
    </source>
</evidence>
<dbReference type="AlphaFoldDB" id="A0A6N9JKG8"/>
<dbReference type="EMBL" id="WWSR01000015">
    <property type="protein sequence ID" value="MZJ39990.1"/>
    <property type="molecule type" value="Genomic_DNA"/>
</dbReference>
<proteinExistence type="predicted"/>
<gene>
    <name evidence="1" type="ORF">GT464_08565</name>
</gene>
<name>A0A6N9JKG8_9ACTN</name>
<accession>A0A6N9JKG8</accession>
<reference evidence="1 2" key="1">
    <citation type="journal article" date="2019" name="Nat. Med.">
        <title>A library of human gut bacterial isolates paired with longitudinal multiomics data enables mechanistic microbiome research.</title>
        <authorList>
            <person name="Poyet M."/>
            <person name="Groussin M."/>
            <person name="Gibbons S.M."/>
            <person name="Avila-Pacheco J."/>
            <person name="Jiang X."/>
            <person name="Kearney S.M."/>
            <person name="Perrotta A.R."/>
            <person name="Berdy B."/>
            <person name="Zhao S."/>
            <person name="Lieberman T.D."/>
            <person name="Swanson P.K."/>
            <person name="Smith M."/>
            <person name="Roesemann S."/>
            <person name="Alexander J.E."/>
            <person name="Rich S.A."/>
            <person name="Livny J."/>
            <person name="Vlamakis H."/>
            <person name="Clish C."/>
            <person name="Bullock K."/>
            <person name="Deik A."/>
            <person name="Scott J."/>
            <person name="Pierce K.A."/>
            <person name="Xavier R.J."/>
            <person name="Alm E.J."/>
        </authorList>
    </citation>
    <scope>NUCLEOTIDE SEQUENCE [LARGE SCALE GENOMIC DNA]</scope>
    <source>
        <strain evidence="1 2">BIOML-A20</strain>
    </source>
</reference>
<dbReference type="RefSeq" id="WP_161160835.1">
    <property type="nucleotide sequence ID" value="NZ_JADMWW010000013.1"/>
</dbReference>
<dbReference type="Proteomes" id="UP000469380">
    <property type="component" value="Unassembled WGS sequence"/>
</dbReference>
<protein>
    <recommendedName>
        <fullName evidence="3">DUF3168 domain-containing protein</fullName>
    </recommendedName>
</protein>
<comment type="caution">
    <text evidence="1">The sequence shown here is derived from an EMBL/GenBank/DDBJ whole genome shotgun (WGS) entry which is preliminary data.</text>
</comment>
<organism evidence="1 2">
    <name type="scientific">Collinsella aerofaciens</name>
    <dbReference type="NCBI Taxonomy" id="74426"/>
    <lineage>
        <taxon>Bacteria</taxon>
        <taxon>Bacillati</taxon>
        <taxon>Actinomycetota</taxon>
        <taxon>Coriobacteriia</taxon>
        <taxon>Coriobacteriales</taxon>
        <taxon>Coriobacteriaceae</taxon>
        <taxon>Collinsella</taxon>
    </lineage>
</organism>
<sequence>MDIERVVAKRLMDATGIKCVPDVPRERPDEFVQVTLAATSATRFIQSPRVLATSWAKTRRRAREIAEAVERACSAIEDEPNVFSAVSDGTYRWDDPDTGTPRYQTNINLTICE</sequence>
<evidence type="ECO:0000313" key="1">
    <source>
        <dbReference type="EMBL" id="MZJ39990.1"/>
    </source>
</evidence>
<evidence type="ECO:0000313" key="2">
    <source>
        <dbReference type="Proteomes" id="UP000469380"/>
    </source>
</evidence>